<feature type="domain" description="GBF-interacting protein 1 N-terminal" evidence="2">
    <location>
        <begin position="17"/>
        <end position="75"/>
    </location>
</feature>
<keyword evidence="4" id="KW-1185">Reference proteome</keyword>
<accession>A0A8T0SRM4</accession>
<feature type="compositionally biased region" description="Polar residues" evidence="1">
    <location>
        <begin position="131"/>
        <end position="145"/>
    </location>
</feature>
<feature type="region of interest" description="Disordered" evidence="1">
    <location>
        <begin position="186"/>
        <end position="245"/>
    </location>
</feature>
<gene>
    <name evidence="3" type="ORF">PVAP13_5KG422100</name>
</gene>
<dbReference type="InterPro" id="IPR009719">
    <property type="entry name" value="GIP1_N"/>
</dbReference>
<feature type="compositionally biased region" description="Basic and acidic residues" evidence="1">
    <location>
        <begin position="64"/>
        <end position="84"/>
    </location>
</feature>
<name>A0A8T0SRM4_PANVG</name>
<dbReference type="SUPFAM" id="SSF46934">
    <property type="entry name" value="UBA-like"/>
    <property type="match status" value="1"/>
</dbReference>
<feature type="compositionally biased region" description="Polar residues" evidence="1">
    <location>
        <begin position="268"/>
        <end position="286"/>
    </location>
</feature>
<feature type="region of interest" description="Disordered" evidence="1">
    <location>
        <begin position="868"/>
        <end position="913"/>
    </location>
</feature>
<organism evidence="3 4">
    <name type="scientific">Panicum virgatum</name>
    <name type="common">Blackwell switchgrass</name>
    <dbReference type="NCBI Taxonomy" id="38727"/>
    <lineage>
        <taxon>Eukaryota</taxon>
        <taxon>Viridiplantae</taxon>
        <taxon>Streptophyta</taxon>
        <taxon>Embryophyta</taxon>
        <taxon>Tracheophyta</taxon>
        <taxon>Spermatophyta</taxon>
        <taxon>Magnoliopsida</taxon>
        <taxon>Liliopsida</taxon>
        <taxon>Poales</taxon>
        <taxon>Poaceae</taxon>
        <taxon>PACMAD clade</taxon>
        <taxon>Panicoideae</taxon>
        <taxon>Panicodae</taxon>
        <taxon>Paniceae</taxon>
        <taxon>Panicinae</taxon>
        <taxon>Panicum</taxon>
        <taxon>Panicum sect. Hiantes</taxon>
    </lineage>
</organism>
<protein>
    <recommendedName>
        <fullName evidence="2">GBF-interacting protein 1 N-terminal domain-containing protein</fullName>
    </recommendedName>
</protein>
<feature type="region of interest" description="Disordered" evidence="1">
    <location>
        <begin position="57"/>
        <end position="119"/>
    </location>
</feature>
<comment type="caution">
    <text evidence="3">The sequence shown here is derived from an EMBL/GenBank/DDBJ whole genome shotgun (WGS) entry which is preliminary data.</text>
</comment>
<feature type="region of interest" description="Disordered" evidence="1">
    <location>
        <begin position="258"/>
        <end position="286"/>
    </location>
</feature>
<feature type="compositionally biased region" description="Polar residues" evidence="1">
    <location>
        <begin position="188"/>
        <end position="225"/>
    </location>
</feature>
<dbReference type="PANTHER" id="PTHR46445">
    <property type="entry name" value="RNA POLYMERASE II DEGRADATION FACTOR-LIKE PROTEIN (DUF1296)"/>
    <property type="match status" value="1"/>
</dbReference>
<evidence type="ECO:0000256" key="1">
    <source>
        <dbReference type="SAM" id="MobiDB-lite"/>
    </source>
</evidence>
<dbReference type="AlphaFoldDB" id="A0A8T0SRM4"/>
<dbReference type="InterPro" id="IPR009060">
    <property type="entry name" value="UBA-like_sf"/>
</dbReference>
<dbReference type="EMBL" id="CM029045">
    <property type="protein sequence ID" value="KAG2599613.1"/>
    <property type="molecule type" value="Genomic_DNA"/>
</dbReference>
<feature type="compositionally biased region" description="Low complexity" evidence="1">
    <location>
        <begin position="85"/>
        <end position="94"/>
    </location>
</feature>
<dbReference type="PANTHER" id="PTHR46445:SF6">
    <property type="entry name" value="OS01G0663800 PROTEIN"/>
    <property type="match status" value="1"/>
</dbReference>
<evidence type="ECO:0000313" key="4">
    <source>
        <dbReference type="Proteomes" id="UP000823388"/>
    </source>
</evidence>
<feature type="region of interest" description="Disordered" evidence="1">
    <location>
        <begin position="505"/>
        <end position="530"/>
    </location>
</feature>
<reference evidence="3" key="1">
    <citation type="submission" date="2020-05" db="EMBL/GenBank/DDBJ databases">
        <title>WGS assembly of Panicum virgatum.</title>
        <authorList>
            <person name="Lovell J.T."/>
            <person name="Jenkins J."/>
            <person name="Shu S."/>
            <person name="Juenger T.E."/>
            <person name="Schmutz J."/>
        </authorList>
    </citation>
    <scope>NUCLEOTIDE SEQUENCE</scope>
    <source>
        <strain evidence="3">AP13</strain>
    </source>
</reference>
<evidence type="ECO:0000259" key="2">
    <source>
        <dbReference type="Pfam" id="PF06972"/>
    </source>
</evidence>
<dbReference type="Pfam" id="PF06972">
    <property type="entry name" value="GIP1_N"/>
    <property type="match status" value="1"/>
</dbReference>
<dbReference type="Proteomes" id="UP000823388">
    <property type="component" value="Chromosome 5K"/>
</dbReference>
<feature type="compositionally biased region" description="Low complexity" evidence="1">
    <location>
        <begin position="104"/>
        <end position="114"/>
    </location>
</feature>
<sequence length="913" mass="96810">MSDGGGGGGARGAAGPVPASARKLVQGLKEIVNRPDAEIYAALRECGMDPDEAVSRLLSQDTFQEVKSKRDKKKEVKEMPEPRSRGASNSNSRGTRGGADRAGRSSSVQSGSSGTDYMASRSSILGPAVAASNSTQKQTVPSLSANKDVVPNGSVGAAQSSSGFQHAWCGVPGQMSMADIVKMGRPQVRSSGKMATTDISHTGQTPSLSSSVNQNSKHSASTTLPTAFDQGFPALPDPIPQNVNFSHASAENNQMLQNDWFPQDEPPSGTQSKGIETSGDTSVSVTPFDSSAVVADAAYLQESSHTEESSSTKPAISSERHLEILEEENQFSDGLLQNSTTYQAQVHSYVDNEAEVSNLDAESAAANFQHLSLQDEDLVATKSTEDNPAVILPDHLQAANADCAHLSFGSFESGAFSGLLSSKVPKSSLEEEVPIPDESPSVNQIDRNQDYYANGDLNPPADEDVETRIETNMETIDGPSVSEPDVLRQSVLDVPGLQYNLPSVSSHAYSNTTQPSAMDDTQGNTQSQHLSPFSSLLQPNNLLGSNLAPLRDFDFSQLLQTQSATKYNPLVAPSNLPGISMQEWRIQKFLKGGLISSFLSSSSSFLLQNEGGGGGSMVFLGLGGAGAPLDPLLLPPLDVDVLPLQYFLSCYRFSLFLNFLQTVKQGGFPNTQSTQHVPSTSIPSGLPLPQQLPVHPYSQPTLPLGPFASLVGYPYMPQNYFLPSAAFQQAYSSNGPFHQSAAPSVPGAGMKYSMPQYKSNPPASSLPQPSSLSGYGGFGNANNIPGNFSLNQGAPSVPTTLGFDEGLGTQFKDPNHYAALQQSDNSAMWLHGAAGSRAAVPAGNFYGFQGQSQQGGFRQAQQPSQYGGLGYPSFYQSQAGLPQEHPQNPTEGSLNNSQAAPSQPSHQLWQHSY</sequence>
<evidence type="ECO:0000313" key="3">
    <source>
        <dbReference type="EMBL" id="KAG2599613.1"/>
    </source>
</evidence>
<feature type="region of interest" description="Disordered" evidence="1">
    <location>
        <begin position="129"/>
        <end position="148"/>
    </location>
</feature>
<feature type="compositionally biased region" description="Polar residues" evidence="1">
    <location>
        <begin position="874"/>
        <end position="913"/>
    </location>
</feature>
<proteinExistence type="predicted"/>